<reference evidence="4" key="1">
    <citation type="submission" date="2019-12" db="EMBL/GenBank/DDBJ databases">
        <title>Complete and draft genome sequences of new strains and members of some known species of the genus Rathayibacter isolated from plants.</title>
        <authorList>
            <person name="Tarlachkov S.V."/>
            <person name="Starodumova I.P."/>
            <person name="Dorofeeva L.V."/>
            <person name="Prisyazhnaya N.V."/>
            <person name="Leyn S."/>
            <person name="Zlamal J."/>
            <person name="Elan M."/>
            <person name="Osterman A.L."/>
            <person name="Nadler S."/>
            <person name="Subbotin S.A."/>
            <person name="Evtushenko L.I."/>
        </authorList>
    </citation>
    <scope>NUCLEOTIDE SEQUENCE [LARGE SCALE GENOMIC DNA]</scope>
    <source>
        <strain evidence="4">VKM Ac-2802</strain>
    </source>
</reference>
<protein>
    <submittedName>
        <fullName evidence="3">Uncharacterized protein</fullName>
    </submittedName>
</protein>
<proteinExistence type="predicted"/>
<organism evidence="3 4">
    <name type="scientific">Rathayibacter festucae</name>
    <dbReference type="NCBI Taxonomy" id="110937"/>
    <lineage>
        <taxon>Bacteria</taxon>
        <taxon>Bacillati</taxon>
        <taxon>Actinomycetota</taxon>
        <taxon>Actinomycetes</taxon>
        <taxon>Micrococcales</taxon>
        <taxon>Microbacteriaceae</taxon>
        <taxon>Rathayibacter</taxon>
    </lineage>
</organism>
<keyword evidence="2" id="KW-0812">Transmembrane</keyword>
<evidence type="ECO:0000313" key="4">
    <source>
        <dbReference type="Proteomes" id="UP000464597"/>
    </source>
</evidence>
<name>A0ABX6H2V8_9MICO</name>
<gene>
    <name evidence="3" type="ORF">GSU69_16580</name>
</gene>
<evidence type="ECO:0000313" key="3">
    <source>
        <dbReference type="EMBL" id="QHC64139.1"/>
    </source>
</evidence>
<feature type="compositionally biased region" description="Low complexity" evidence="1">
    <location>
        <begin position="26"/>
        <end position="49"/>
    </location>
</feature>
<feature type="region of interest" description="Disordered" evidence="1">
    <location>
        <begin position="1"/>
        <end position="71"/>
    </location>
</feature>
<dbReference type="Proteomes" id="UP000464597">
    <property type="component" value="Chromosome"/>
</dbReference>
<feature type="transmembrane region" description="Helical" evidence="2">
    <location>
        <begin position="80"/>
        <end position="102"/>
    </location>
</feature>
<keyword evidence="2" id="KW-1133">Transmembrane helix</keyword>
<keyword evidence="4" id="KW-1185">Reference proteome</keyword>
<sequence>MSRPSASVPSRCAGSASGRRKRARRSCVSGSKNGSSGTSTMVSTTITTSPVATKNEALSGARPPVPGCGRRNSRRTRWIARIWVGVTVVAGVVTGLVSGLLAGAGLTEVSLSGRGRRRRDRRGR</sequence>
<keyword evidence="2" id="KW-0472">Membrane</keyword>
<accession>A0ABX6H2V8</accession>
<evidence type="ECO:0000256" key="1">
    <source>
        <dbReference type="SAM" id="MobiDB-lite"/>
    </source>
</evidence>
<evidence type="ECO:0000256" key="2">
    <source>
        <dbReference type="SAM" id="Phobius"/>
    </source>
</evidence>
<dbReference type="EMBL" id="CP047180">
    <property type="protein sequence ID" value="QHC64139.1"/>
    <property type="molecule type" value="Genomic_DNA"/>
</dbReference>